<protein>
    <recommendedName>
        <fullName evidence="8">Rod shape-determining protein MreD</fullName>
    </recommendedName>
</protein>
<dbReference type="GO" id="GO:0005886">
    <property type="term" value="C:plasma membrane"/>
    <property type="evidence" value="ECO:0007669"/>
    <property type="project" value="UniProtKB-SubCell"/>
</dbReference>
<evidence type="ECO:0000256" key="1">
    <source>
        <dbReference type="ARBA" id="ARBA00004651"/>
    </source>
</evidence>
<comment type="subcellular location">
    <subcellularLocation>
        <location evidence="8">Cell inner membrane</location>
    </subcellularLocation>
    <subcellularLocation>
        <location evidence="1">Cell membrane</location>
        <topology evidence="1">Multi-pass membrane protein</topology>
    </subcellularLocation>
</comment>
<dbReference type="Pfam" id="PF04093">
    <property type="entry name" value="MreD"/>
    <property type="match status" value="1"/>
</dbReference>
<dbReference type="InterPro" id="IPR026034">
    <property type="entry name" value="MreD_proteobac"/>
</dbReference>
<evidence type="ECO:0000256" key="2">
    <source>
        <dbReference type="ARBA" id="ARBA00007776"/>
    </source>
</evidence>
<accession>A0A498C8Y8</accession>
<dbReference type="AlphaFoldDB" id="A0A498C8Y8"/>
<keyword evidence="5 8" id="KW-0133">Cell shape</keyword>
<evidence type="ECO:0000256" key="5">
    <source>
        <dbReference type="ARBA" id="ARBA00022960"/>
    </source>
</evidence>
<dbReference type="EMBL" id="RCDA01000001">
    <property type="protein sequence ID" value="RLK51589.1"/>
    <property type="molecule type" value="Genomic_DNA"/>
</dbReference>
<evidence type="ECO:0000256" key="3">
    <source>
        <dbReference type="ARBA" id="ARBA00022475"/>
    </source>
</evidence>
<dbReference type="RefSeq" id="WP_121441989.1">
    <property type="nucleotide sequence ID" value="NZ_RCDA01000001.1"/>
</dbReference>
<reference evidence="10 11" key="1">
    <citation type="submission" date="2018-10" db="EMBL/GenBank/DDBJ databases">
        <title>Genomic Encyclopedia of Type Strains, Phase IV (KMG-IV): sequencing the most valuable type-strain genomes for metagenomic binning, comparative biology and taxonomic classification.</title>
        <authorList>
            <person name="Goeker M."/>
        </authorList>
    </citation>
    <scope>NUCLEOTIDE SEQUENCE [LARGE SCALE GENOMIC DNA]</scope>
    <source>
        <strain evidence="10 11">DSM 12769</strain>
    </source>
</reference>
<dbReference type="OrthoDB" id="6647425at2"/>
<feature type="transmembrane region" description="Helical" evidence="9">
    <location>
        <begin position="38"/>
        <end position="62"/>
    </location>
</feature>
<dbReference type="PANTHER" id="PTHR37484:SF1">
    <property type="entry name" value="ROD SHAPE-DETERMINING PROTEIN MRED"/>
    <property type="match status" value="1"/>
</dbReference>
<dbReference type="PANTHER" id="PTHR37484">
    <property type="entry name" value="ROD SHAPE-DETERMINING PROTEIN MRED"/>
    <property type="match status" value="1"/>
</dbReference>
<feature type="transmembrane region" description="Helical" evidence="9">
    <location>
        <begin position="101"/>
        <end position="120"/>
    </location>
</feature>
<feature type="transmembrane region" description="Helical" evidence="9">
    <location>
        <begin position="68"/>
        <end position="89"/>
    </location>
</feature>
<comment type="caution">
    <text evidence="10">The sequence shown here is derived from an EMBL/GenBank/DDBJ whole genome shotgun (WGS) entry which is preliminary data.</text>
</comment>
<dbReference type="GO" id="GO:0008360">
    <property type="term" value="P:regulation of cell shape"/>
    <property type="evidence" value="ECO:0007669"/>
    <property type="project" value="UniProtKB-UniRule"/>
</dbReference>
<proteinExistence type="inferred from homology"/>
<comment type="function">
    <text evidence="8">Involved in formation of the rod shape of the cell. May also contribute to regulation of formation of penicillin-binding proteins.</text>
</comment>
<keyword evidence="6 9" id="KW-1133">Transmembrane helix</keyword>
<organism evidence="10 11">
    <name type="scientific">Alkalispirillum mobile</name>
    <dbReference type="NCBI Taxonomy" id="85925"/>
    <lineage>
        <taxon>Bacteria</taxon>
        <taxon>Pseudomonadati</taxon>
        <taxon>Pseudomonadota</taxon>
        <taxon>Gammaproteobacteria</taxon>
        <taxon>Chromatiales</taxon>
        <taxon>Ectothiorhodospiraceae</taxon>
        <taxon>Alkalispirillum</taxon>
    </lineage>
</organism>
<feature type="transmembrane region" description="Helical" evidence="9">
    <location>
        <begin position="12"/>
        <end position="31"/>
    </location>
</feature>
<evidence type="ECO:0000313" key="11">
    <source>
        <dbReference type="Proteomes" id="UP000275461"/>
    </source>
</evidence>
<feature type="transmembrane region" description="Helical" evidence="9">
    <location>
        <begin position="132"/>
        <end position="152"/>
    </location>
</feature>
<dbReference type="NCBIfam" id="TIGR03426">
    <property type="entry name" value="shape_MreD"/>
    <property type="match status" value="1"/>
</dbReference>
<evidence type="ECO:0000256" key="7">
    <source>
        <dbReference type="ARBA" id="ARBA00023136"/>
    </source>
</evidence>
<dbReference type="InterPro" id="IPR007227">
    <property type="entry name" value="Cell_shape_determining_MreD"/>
</dbReference>
<dbReference type="PIRSF" id="PIRSF018472">
    <property type="entry name" value="MreD_proteobac"/>
    <property type="match status" value="1"/>
</dbReference>
<keyword evidence="8" id="KW-0997">Cell inner membrane</keyword>
<sequence>MSQVVPRGRWVILFSLLAAGMLVLVPMPDWAAPARPQWVALAVMYWAMALPSRVGVTVAWMGGLFQDALVGSLLGQHALAFALITWIILKLHQRTRLMPVWQQALIVLPLLFAVQLVLFWVNGLIGRPAPPWQAWLAPVVGAAMWPWVFFLLRAARRHFGVQ</sequence>
<evidence type="ECO:0000256" key="6">
    <source>
        <dbReference type="ARBA" id="ARBA00022989"/>
    </source>
</evidence>
<keyword evidence="4 9" id="KW-0812">Transmembrane</keyword>
<keyword evidence="7 8" id="KW-0472">Membrane</keyword>
<evidence type="ECO:0000256" key="4">
    <source>
        <dbReference type="ARBA" id="ARBA00022692"/>
    </source>
</evidence>
<gene>
    <name evidence="10" type="ORF">DFR31_1532</name>
</gene>
<evidence type="ECO:0000256" key="8">
    <source>
        <dbReference type="PIRNR" id="PIRNR018472"/>
    </source>
</evidence>
<name>A0A498C8Y8_9GAMM</name>
<dbReference type="Proteomes" id="UP000275461">
    <property type="component" value="Unassembled WGS sequence"/>
</dbReference>
<evidence type="ECO:0000256" key="9">
    <source>
        <dbReference type="SAM" id="Phobius"/>
    </source>
</evidence>
<keyword evidence="11" id="KW-1185">Reference proteome</keyword>
<keyword evidence="3 8" id="KW-1003">Cell membrane</keyword>
<comment type="similarity">
    <text evidence="2 8">Belongs to the MreD family.</text>
</comment>
<evidence type="ECO:0000313" key="10">
    <source>
        <dbReference type="EMBL" id="RLK51589.1"/>
    </source>
</evidence>